<dbReference type="Pfam" id="PF07584">
    <property type="entry name" value="BatA"/>
    <property type="match status" value="1"/>
</dbReference>
<keyword evidence="1" id="KW-1133">Transmembrane helix</keyword>
<dbReference type="InterPro" id="IPR011933">
    <property type="entry name" value="Double_TM_dom"/>
</dbReference>
<keyword evidence="1" id="KW-0812">Transmembrane</keyword>
<name>A0A364RBC4_9BACT</name>
<keyword evidence="4" id="KW-1185">Reference proteome</keyword>
<protein>
    <recommendedName>
        <fullName evidence="2">Aerotolerance regulator N-terminal domain-containing protein</fullName>
    </recommendedName>
</protein>
<dbReference type="PANTHER" id="PTHR37464:SF1">
    <property type="entry name" value="BLL2463 PROTEIN"/>
    <property type="match status" value="1"/>
</dbReference>
<reference evidence="3 4" key="2">
    <citation type="submission" date="2018-07" db="EMBL/GenBank/DDBJ databases">
        <title>Pontibacter sp. 2b14 genomic sequence and assembly.</title>
        <authorList>
            <person name="Du Z.-J."/>
        </authorList>
    </citation>
    <scope>NUCLEOTIDE SEQUENCE [LARGE SCALE GENOMIC DNA]</scope>
    <source>
        <strain evidence="3 4">2b14</strain>
    </source>
</reference>
<evidence type="ECO:0000313" key="3">
    <source>
        <dbReference type="EMBL" id="RAU81593.1"/>
    </source>
</evidence>
<accession>A0A364RBC4</accession>
<feature type="domain" description="Aerotolerance regulator N-terminal" evidence="2">
    <location>
        <begin position="1"/>
        <end position="76"/>
    </location>
</feature>
<evidence type="ECO:0000313" key="4">
    <source>
        <dbReference type="Proteomes" id="UP000251692"/>
    </source>
</evidence>
<feature type="transmembrane region" description="Helical" evidence="1">
    <location>
        <begin position="643"/>
        <end position="662"/>
    </location>
</feature>
<organism evidence="3 4">
    <name type="scientific">Pontibacter arcticus</name>
    <dbReference type="NCBI Taxonomy" id="2080288"/>
    <lineage>
        <taxon>Bacteria</taxon>
        <taxon>Pseudomonadati</taxon>
        <taxon>Bacteroidota</taxon>
        <taxon>Cytophagia</taxon>
        <taxon>Cytophagales</taxon>
        <taxon>Hymenobacteraceae</taxon>
        <taxon>Pontibacter</taxon>
    </lineage>
</organism>
<dbReference type="PANTHER" id="PTHR37464">
    <property type="entry name" value="BLL2463 PROTEIN"/>
    <property type="match status" value="1"/>
</dbReference>
<dbReference type="Gene3D" id="3.40.50.880">
    <property type="match status" value="1"/>
</dbReference>
<feature type="transmembrane region" description="Helical" evidence="1">
    <location>
        <begin position="56"/>
        <end position="78"/>
    </location>
</feature>
<reference evidence="3 4" key="1">
    <citation type="submission" date="2018-06" db="EMBL/GenBank/DDBJ databases">
        <authorList>
            <person name="Liu Z.-W."/>
        </authorList>
    </citation>
    <scope>NUCLEOTIDE SEQUENCE [LARGE SCALE GENOMIC DNA]</scope>
    <source>
        <strain evidence="3 4">2b14</strain>
    </source>
</reference>
<dbReference type="NCBIfam" id="TIGR02226">
    <property type="entry name" value="two_anch"/>
    <property type="match status" value="1"/>
</dbReference>
<dbReference type="AlphaFoldDB" id="A0A364RBC4"/>
<sequence length="665" mass="74852">MAFLYPVFLFALAAISVPVVLHLIQLRKTKKIVFSNVKFIQQSKNITASQRNIKEWLILICRILFITFLVLAFSQPFIPANTGLNADTRDVKLVLDTSYSMQQTKADNDLTLLETGKELASSIINLFPSQTYFSVFLNNSVKDQLQKEEAITQIEELSFVGNTFPSFFKNTKPDSHLFFISDFQKSSFKLSSLNSADSSAQIHLVPLESGAKHNIVIDSVFLEDEFLRAEVENKLHILLRNTGNNDVEDIPVKFFIGKEQAAVLSIDIPAQQKKEAVINFRFSKANSQQASISIEDYPVTFDNTYFFNLSPSNPISIVSIEDSRSTALSDLYKTEPLFRFTTYTSEQVDYSQVILADIIILKGVSSLSTGVAAMVANFVKEGGTVVVIPPAGTKAEGYTSFFQNLNIAATLQAANSQSIKTNLLAPDPANIFFKSVFSNFDPKMQMPEAVRSASWSRASEDILKYRGGSAFLSRFDRGNGQVYLMAAPLEQELNSLVNHAFFVPLFYKMALSSYKQEQQLAYMLGLNTISIPVNVSAKKEGIFKIKKDSVEFIPEQQLRGGKLYFTIPEAIEQAGFYTLTHQDSVVSNLAFNYDRAESELAQYTPDELRAMLGEKYKNIQVYDYSDNFTVKGEFEKRYFGVKLWKYCLILCLFFLMAEIALIRIL</sequence>
<comment type="caution">
    <text evidence="3">The sequence shown here is derived from an EMBL/GenBank/DDBJ whole genome shotgun (WGS) entry which is preliminary data.</text>
</comment>
<evidence type="ECO:0000256" key="1">
    <source>
        <dbReference type="SAM" id="Phobius"/>
    </source>
</evidence>
<proteinExistence type="predicted"/>
<keyword evidence="1" id="KW-0472">Membrane</keyword>
<gene>
    <name evidence="3" type="ORF">DP923_12765</name>
</gene>
<feature type="transmembrane region" description="Helical" evidence="1">
    <location>
        <begin position="6"/>
        <end position="24"/>
    </location>
</feature>
<dbReference type="Proteomes" id="UP000251692">
    <property type="component" value="Unassembled WGS sequence"/>
</dbReference>
<dbReference type="InterPro" id="IPR029062">
    <property type="entry name" value="Class_I_gatase-like"/>
</dbReference>
<dbReference type="InterPro" id="IPR024163">
    <property type="entry name" value="Aerotolerance_reg_N"/>
</dbReference>
<dbReference type="EMBL" id="QMDV01000004">
    <property type="protein sequence ID" value="RAU81593.1"/>
    <property type="molecule type" value="Genomic_DNA"/>
</dbReference>
<dbReference type="OrthoDB" id="9810200at2"/>
<evidence type="ECO:0000259" key="2">
    <source>
        <dbReference type="Pfam" id="PF07584"/>
    </source>
</evidence>